<accession>A0ABQ2V262</accession>
<sequence length="122" mass="12929">MLVDAAEAPPEGSGVGDALTVTRLVLRLARSPGQSLVLVTSGRAPSSSGEVLKFLRRYASWGCSSGIRVWLWLWLWLWRGAGGACRARAAGVGKSTGFPRHAADQANGTLVHGSTKRFTPDP</sequence>
<keyword evidence="3" id="KW-1185">Reference proteome</keyword>
<gene>
    <name evidence="2" type="ORF">GCM10010211_33420</name>
</gene>
<comment type="caution">
    <text evidence="2">The sequence shown here is derived from an EMBL/GenBank/DDBJ whole genome shotgun (WGS) entry which is preliminary data.</text>
</comment>
<protein>
    <submittedName>
        <fullName evidence="2">Uncharacterized protein</fullName>
    </submittedName>
</protein>
<feature type="region of interest" description="Disordered" evidence="1">
    <location>
        <begin position="94"/>
        <end position="122"/>
    </location>
</feature>
<evidence type="ECO:0000313" key="2">
    <source>
        <dbReference type="EMBL" id="GGU65556.1"/>
    </source>
</evidence>
<organism evidence="2 3">
    <name type="scientific">Streptomyces albospinus</name>
    <dbReference type="NCBI Taxonomy" id="285515"/>
    <lineage>
        <taxon>Bacteria</taxon>
        <taxon>Bacillati</taxon>
        <taxon>Actinomycetota</taxon>
        <taxon>Actinomycetes</taxon>
        <taxon>Kitasatosporales</taxon>
        <taxon>Streptomycetaceae</taxon>
        <taxon>Streptomyces</taxon>
    </lineage>
</organism>
<reference evidence="3" key="1">
    <citation type="journal article" date="2019" name="Int. J. Syst. Evol. Microbiol.">
        <title>The Global Catalogue of Microorganisms (GCM) 10K type strain sequencing project: providing services to taxonomists for standard genome sequencing and annotation.</title>
        <authorList>
            <consortium name="The Broad Institute Genomics Platform"/>
            <consortium name="The Broad Institute Genome Sequencing Center for Infectious Disease"/>
            <person name="Wu L."/>
            <person name="Ma J."/>
        </authorList>
    </citation>
    <scope>NUCLEOTIDE SEQUENCE [LARGE SCALE GENOMIC DNA]</scope>
    <source>
        <strain evidence="3">JCM 3399</strain>
    </source>
</reference>
<name>A0ABQ2V262_9ACTN</name>
<proteinExistence type="predicted"/>
<dbReference type="EMBL" id="BMRP01000010">
    <property type="protein sequence ID" value="GGU65556.1"/>
    <property type="molecule type" value="Genomic_DNA"/>
</dbReference>
<evidence type="ECO:0000313" key="3">
    <source>
        <dbReference type="Proteomes" id="UP000654471"/>
    </source>
</evidence>
<dbReference type="Proteomes" id="UP000654471">
    <property type="component" value="Unassembled WGS sequence"/>
</dbReference>
<evidence type="ECO:0000256" key="1">
    <source>
        <dbReference type="SAM" id="MobiDB-lite"/>
    </source>
</evidence>